<protein>
    <submittedName>
        <fullName evidence="2">Uncharacterized protein</fullName>
    </submittedName>
</protein>
<feature type="region of interest" description="Disordered" evidence="1">
    <location>
        <begin position="54"/>
        <end position="131"/>
    </location>
</feature>
<comment type="caution">
    <text evidence="2">The sequence shown here is derived from an EMBL/GenBank/DDBJ whole genome shotgun (WGS) entry which is preliminary data.</text>
</comment>
<gene>
    <name evidence="2" type="ORF">APLA_LOCUS16130</name>
</gene>
<feature type="compositionally biased region" description="Basic residues" evidence="1">
    <location>
        <begin position="112"/>
        <end position="128"/>
    </location>
</feature>
<sequence length="700" mass="81989">MYYFIEFLYLTSTVTSLSLKTDKNLEFNNKRRSEKQDPSNWYPIQSYGREAPAFYEKDVSDSDSNTNKAMKTSKWTPQTKHKREKGKFTTRQNTKHIKGTTTYKKKTEERGTKHRRQKHSNRESKKRNGQNEMYFRSHQINPYLNDSFHDINTHHSSHYTQHYSSFIENHLWPEKLNMTDDRLKLPPTDSEIHTIYLQGHKIIPKNANKNKFNQNKNGAQPVSNSTMSIKETGNSKNKNIQQPAQVSSLSNKVSSSLKNTSQPQSYVLRNRNHQHFGRNFNTYFETADRSLYINKIFKNFQNENDQSTPFIRNEKTSESDLNKNNVNMKKVSHEAKQELQQQIINKTKEDFHKKIDNALNAQKVWFHNLKDQSTDYENIDNDTISLWQPWAHRVKDDAKISSFINRTLNRNIDLFYAVEQKTKDMKWKEILRELAEAYQEKFNKFSEDTKKHKVKSRMGTERVILNCIEVSNRIIKRLLNYVLDDMDKKGHLRNTRPLNIIAKELKQKTKAELKRACLKLGICRSRNGFTEFVIDFLTTILSQGDKKFEMAYNSLTAAIKNTDWSKTLGENSDETLKTHIEKFKNKELMYKRSAVMVIKSIIAKRNSPLIVYGDSNVGQVNKTIALLEIVNILDKYVPESDKNFKVWMDLNGKLNNFVKGSDDNVKETMLAFVQHIKDVINCMNSKSFTQILYNSQIVLS</sequence>
<evidence type="ECO:0000256" key="1">
    <source>
        <dbReference type="SAM" id="MobiDB-lite"/>
    </source>
</evidence>
<accession>A0A8S1BEF4</accession>
<dbReference type="OrthoDB" id="10261348at2759"/>
<feature type="compositionally biased region" description="Polar residues" evidence="1">
    <location>
        <begin position="62"/>
        <end position="78"/>
    </location>
</feature>
<dbReference type="AlphaFoldDB" id="A0A8S1BEF4"/>
<name>A0A8S1BEF4_ARCPL</name>
<organism evidence="2 3">
    <name type="scientific">Arctia plantaginis</name>
    <name type="common">Wood tiger moth</name>
    <name type="synonym">Phalaena plantaginis</name>
    <dbReference type="NCBI Taxonomy" id="874455"/>
    <lineage>
        <taxon>Eukaryota</taxon>
        <taxon>Metazoa</taxon>
        <taxon>Ecdysozoa</taxon>
        <taxon>Arthropoda</taxon>
        <taxon>Hexapoda</taxon>
        <taxon>Insecta</taxon>
        <taxon>Pterygota</taxon>
        <taxon>Neoptera</taxon>
        <taxon>Endopterygota</taxon>
        <taxon>Lepidoptera</taxon>
        <taxon>Glossata</taxon>
        <taxon>Ditrysia</taxon>
        <taxon>Noctuoidea</taxon>
        <taxon>Erebidae</taxon>
        <taxon>Arctiinae</taxon>
        <taxon>Arctia</taxon>
    </lineage>
</organism>
<evidence type="ECO:0000313" key="3">
    <source>
        <dbReference type="Proteomes" id="UP000494256"/>
    </source>
</evidence>
<dbReference type="Proteomes" id="UP000494256">
    <property type="component" value="Unassembled WGS sequence"/>
</dbReference>
<evidence type="ECO:0000313" key="2">
    <source>
        <dbReference type="EMBL" id="CAB3258153.1"/>
    </source>
</evidence>
<dbReference type="EMBL" id="CADEBD010000620">
    <property type="protein sequence ID" value="CAB3258153.1"/>
    <property type="molecule type" value="Genomic_DNA"/>
</dbReference>
<reference evidence="2 3" key="1">
    <citation type="submission" date="2020-04" db="EMBL/GenBank/DDBJ databases">
        <authorList>
            <person name="Wallbank WR R."/>
            <person name="Pardo Diaz C."/>
            <person name="Kozak K."/>
            <person name="Martin S."/>
            <person name="Jiggins C."/>
            <person name="Moest M."/>
            <person name="Warren A I."/>
            <person name="Byers J.R.P. K."/>
            <person name="Montejo-Kovacevich G."/>
            <person name="Yen C E."/>
        </authorList>
    </citation>
    <scope>NUCLEOTIDE SEQUENCE [LARGE SCALE GENOMIC DNA]</scope>
</reference>
<proteinExistence type="predicted"/>